<name>A0AAJ2BPF0_9PSED</name>
<comment type="caution">
    <text evidence="1">The sequence shown here is derived from an EMBL/GenBank/DDBJ whole genome shotgun (WGS) entry which is preliminary data.</text>
</comment>
<dbReference type="GO" id="GO:0004479">
    <property type="term" value="F:methionyl-tRNA formyltransferase activity"/>
    <property type="evidence" value="ECO:0007669"/>
    <property type="project" value="UniProtKB-EC"/>
</dbReference>
<protein>
    <submittedName>
        <fullName evidence="1">Methionyl-tRNA formyltransferase</fullName>
        <ecNumber evidence="1">2.1.2.9</ecNumber>
    </submittedName>
</protein>
<dbReference type="Proteomes" id="UP001268036">
    <property type="component" value="Unassembled WGS sequence"/>
</dbReference>
<dbReference type="SUPFAM" id="SSF53328">
    <property type="entry name" value="Formyltransferase"/>
    <property type="match status" value="1"/>
</dbReference>
<dbReference type="EC" id="2.1.2.9" evidence="1"/>
<reference evidence="1" key="1">
    <citation type="submission" date="2023-08" db="EMBL/GenBank/DDBJ databases">
        <title>Functional and genomic diversity of the sorghum phyllosphere microbiome.</title>
        <authorList>
            <person name="Shade A."/>
        </authorList>
    </citation>
    <scope>NUCLEOTIDE SEQUENCE</scope>
    <source>
        <strain evidence="1">SORGH_AS_0201</strain>
    </source>
</reference>
<dbReference type="Gene3D" id="3.40.50.12230">
    <property type="match status" value="1"/>
</dbReference>
<dbReference type="RefSeq" id="WP_309761004.1">
    <property type="nucleotide sequence ID" value="NZ_JAVJAF010000001.1"/>
</dbReference>
<dbReference type="InterPro" id="IPR036477">
    <property type="entry name" value="Formyl_transf_N_sf"/>
</dbReference>
<dbReference type="EMBL" id="JAVJAF010000001">
    <property type="protein sequence ID" value="MDR6236065.1"/>
    <property type="molecule type" value="Genomic_DNA"/>
</dbReference>
<accession>A0AAJ2BPF0</accession>
<sequence>MKPRICLLLNELAEAPAAALLERFLPASRVTVDILTEYPDQPDGYTVIVPFNYRKLLAAESLARVVIFHASALPQGKGWAPIYYSIVEDQPDYVLTGIRAAASADSGDLIVRASFPMRPEYTATYLRQVDEPLFLCVLGRLLERWPAGDFPAVPQPEGGSFRARRRPADNEVNPAWPLVDCIPHLRAVEAAHPAFFYHQGVKYLIEVRPETPPAFPPPLRLDYCASGDVEWLEDWL</sequence>
<evidence type="ECO:0000313" key="2">
    <source>
        <dbReference type="Proteomes" id="UP001268036"/>
    </source>
</evidence>
<dbReference type="AlphaFoldDB" id="A0AAJ2BPF0"/>
<organism evidence="1 2">
    <name type="scientific">Pseudomonas oryzihabitans</name>
    <dbReference type="NCBI Taxonomy" id="47885"/>
    <lineage>
        <taxon>Bacteria</taxon>
        <taxon>Pseudomonadati</taxon>
        <taxon>Pseudomonadota</taxon>
        <taxon>Gammaproteobacteria</taxon>
        <taxon>Pseudomonadales</taxon>
        <taxon>Pseudomonadaceae</taxon>
        <taxon>Pseudomonas</taxon>
    </lineage>
</organism>
<evidence type="ECO:0000313" key="1">
    <source>
        <dbReference type="EMBL" id="MDR6236065.1"/>
    </source>
</evidence>
<keyword evidence="1" id="KW-0808">Transferase</keyword>
<gene>
    <name evidence="1" type="ORF">QE440_003806</name>
</gene>
<proteinExistence type="predicted"/>